<evidence type="ECO:0000313" key="2">
    <source>
        <dbReference type="Proteomes" id="UP000179334"/>
    </source>
</evidence>
<comment type="caution">
    <text evidence="1">The sequence shown here is derived from an EMBL/GenBank/DDBJ whole genome shotgun (WGS) entry which is preliminary data.</text>
</comment>
<gene>
    <name evidence="1" type="ORF">A2V91_02890</name>
</gene>
<accession>A0A1F6SYJ2</accession>
<evidence type="ECO:0000313" key="1">
    <source>
        <dbReference type="EMBL" id="OGI37795.1"/>
    </source>
</evidence>
<dbReference type="EMBL" id="MFSR01000083">
    <property type="protein sequence ID" value="OGI37795.1"/>
    <property type="molecule type" value="Genomic_DNA"/>
</dbReference>
<dbReference type="AlphaFoldDB" id="A0A1F6SYJ2"/>
<reference evidence="1 2" key="1">
    <citation type="journal article" date="2016" name="Nat. Commun.">
        <title>Thousands of microbial genomes shed light on interconnected biogeochemical processes in an aquifer system.</title>
        <authorList>
            <person name="Anantharaman K."/>
            <person name="Brown C.T."/>
            <person name="Hug L.A."/>
            <person name="Sharon I."/>
            <person name="Castelle C.J."/>
            <person name="Probst A.J."/>
            <person name="Thomas B.C."/>
            <person name="Singh A."/>
            <person name="Wilkins M.J."/>
            <person name="Karaoz U."/>
            <person name="Brodie E.L."/>
            <person name="Williams K.H."/>
            <person name="Hubbard S.S."/>
            <person name="Banfield J.F."/>
        </authorList>
    </citation>
    <scope>NUCLEOTIDE SEQUENCE [LARGE SCALE GENOMIC DNA]</scope>
</reference>
<protein>
    <recommendedName>
        <fullName evidence="3">CopG family transcriptional regulator</fullName>
    </recommendedName>
</protein>
<name>A0A1F6SYJ2_9PROT</name>
<dbReference type="Proteomes" id="UP000179334">
    <property type="component" value="Unassembled WGS sequence"/>
</dbReference>
<organism evidence="1 2">
    <name type="scientific">Candidatus Muproteobacteria bacterium RBG_16_64_10</name>
    <dbReference type="NCBI Taxonomy" id="1817757"/>
    <lineage>
        <taxon>Bacteria</taxon>
        <taxon>Pseudomonadati</taxon>
        <taxon>Pseudomonadota</taxon>
        <taxon>Candidatus Muproteobacteria</taxon>
    </lineage>
</organism>
<sequence length="69" mass="7846">MLEDSVWQALKQVGMGERSKVVNNAIAEWLKKHNLLTAARKMDALRTALPAVSAEDIAAWVREDRERTR</sequence>
<evidence type="ECO:0008006" key="3">
    <source>
        <dbReference type="Google" id="ProtNLM"/>
    </source>
</evidence>
<proteinExistence type="predicted"/>